<dbReference type="RefSeq" id="XP_009521030.1">
    <property type="nucleotide sequence ID" value="XM_009522735.1"/>
</dbReference>
<dbReference type="OMA" id="MGACTMT"/>
<protein>
    <submittedName>
        <fullName evidence="1">Uncharacterized protein</fullName>
    </submittedName>
</protein>
<dbReference type="InParanoid" id="G4YYR4"/>
<dbReference type="Proteomes" id="UP000002640">
    <property type="component" value="Unassembled WGS sequence"/>
</dbReference>
<keyword evidence="2" id="KW-1185">Reference proteome</keyword>
<organism evidence="1 2">
    <name type="scientific">Phytophthora sojae (strain P6497)</name>
    <name type="common">Soybean stem and root rot agent</name>
    <name type="synonym">Phytophthora megasperma f. sp. glycines</name>
    <dbReference type="NCBI Taxonomy" id="1094619"/>
    <lineage>
        <taxon>Eukaryota</taxon>
        <taxon>Sar</taxon>
        <taxon>Stramenopiles</taxon>
        <taxon>Oomycota</taxon>
        <taxon>Peronosporomycetes</taxon>
        <taxon>Peronosporales</taxon>
        <taxon>Peronosporaceae</taxon>
        <taxon>Phytophthora</taxon>
    </lineage>
</organism>
<sequence>MLQEVGFWCSEEELGGGGASDADRPNPLLLVDDAWFAECHPALLKTIEWYLTRGAFVESHELAYSFCRFPNCSLALEQPRVMGACTMTDGVYCWPEGYWHYVSHHHVKPPQAFLDHLLERYGTMVEAKRKAKEDKKLLLWDEVEQKAVDMPRAMQEWIINYTTIQVDP</sequence>
<name>G4YYR4_PHYSP</name>
<accession>G4YYR4</accession>
<dbReference type="GeneID" id="20655093"/>
<evidence type="ECO:0000313" key="1">
    <source>
        <dbReference type="EMBL" id="EGZ25742.1"/>
    </source>
</evidence>
<dbReference type="EMBL" id="JH159152">
    <property type="protein sequence ID" value="EGZ25742.1"/>
    <property type="molecule type" value="Genomic_DNA"/>
</dbReference>
<reference evidence="1 2" key="1">
    <citation type="journal article" date="2006" name="Science">
        <title>Phytophthora genome sequences uncover evolutionary origins and mechanisms of pathogenesis.</title>
        <authorList>
            <person name="Tyler B.M."/>
            <person name="Tripathy S."/>
            <person name="Zhang X."/>
            <person name="Dehal P."/>
            <person name="Jiang R.H."/>
            <person name="Aerts A."/>
            <person name="Arredondo F.D."/>
            <person name="Baxter L."/>
            <person name="Bensasson D."/>
            <person name="Beynon J.L."/>
            <person name="Chapman J."/>
            <person name="Damasceno C.M."/>
            <person name="Dorrance A.E."/>
            <person name="Dou D."/>
            <person name="Dickerman A.W."/>
            <person name="Dubchak I.L."/>
            <person name="Garbelotto M."/>
            <person name="Gijzen M."/>
            <person name="Gordon S.G."/>
            <person name="Govers F."/>
            <person name="Grunwald N.J."/>
            <person name="Huang W."/>
            <person name="Ivors K.L."/>
            <person name="Jones R.W."/>
            <person name="Kamoun S."/>
            <person name="Krampis K."/>
            <person name="Lamour K.H."/>
            <person name="Lee M.K."/>
            <person name="McDonald W.H."/>
            <person name="Medina M."/>
            <person name="Meijer H.J."/>
            <person name="Nordberg E.K."/>
            <person name="Maclean D.J."/>
            <person name="Ospina-Giraldo M.D."/>
            <person name="Morris P.F."/>
            <person name="Phuntumart V."/>
            <person name="Putnam N.H."/>
            <person name="Rash S."/>
            <person name="Rose J.K."/>
            <person name="Sakihama Y."/>
            <person name="Salamov A.A."/>
            <person name="Savidor A."/>
            <person name="Scheuring C.F."/>
            <person name="Smith B.M."/>
            <person name="Sobral B.W."/>
            <person name="Terry A."/>
            <person name="Torto-Alalibo T.A."/>
            <person name="Win J."/>
            <person name="Xu Z."/>
            <person name="Zhang H."/>
            <person name="Grigoriev I.V."/>
            <person name="Rokhsar D.S."/>
            <person name="Boore J.L."/>
        </authorList>
    </citation>
    <scope>NUCLEOTIDE SEQUENCE [LARGE SCALE GENOMIC DNA]</scope>
    <source>
        <strain evidence="1 2">P6497</strain>
    </source>
</reference>
<proteinExistence type="predicted"/>
<dbReference type="AlphaFoldDB" id="G4YYR4"/>
<evidence type="ECO:0000313" key="2">
    <source>
        <dbReference type="Proteomes" id="UP000002640"/>
    </source>
</evidence>
<dbReference type="KEGG" id="psoj:PHYSODRAFT_479160"/>
<gene>
    <name evidence="1" type="ORF">PHYSODRAFT_479160</name>
</gene>